<dbReference type="GO" id="GO:0090694">
    <property type="term" value="C:Scc2-Scc4 cohesin loading complex"/>
    <property type="evidence" value="ECO:0007669"/>
    <property type="project" value="TreeGrafter"/>
</dbReference>
<gene>
    <name evidence="9" type="ORF">JAAARDRAFT_30160</name>
</gene>
<dbReference type="Proteomes" id="UP000027265">
    <property type="component" value="Unassembled WGS sequence"/>
</dbReference>
<dbReference type="GO" id="GO:0010468">
    <property type="term" value="P:regulation of gene expression"/>
    <property type="evidence" value="ECO:0007669"/>
    <property type="project" value="InterPro"/>
</dbReference>
<evidence type="ECO:0000259" key="8">
    <source>
        <dbReference type="Pfam" id="PF12830"/>
    </source>
</evidence>
<dbReference type="SUPFAM" id="SSF48371">
    <property type="entry name" value="ARM repeat"/>
    <property type="match status" value="1"/>
</dbReference>
<keyword evidence="3 6" id="KW-0677">Repeat</keyword>
<dbReference type="Gene3D" id="1.25.10.10">
    <property type="entry name" value="Leucine-rich Repeat Variant"/>
    <property type="match status" value="1"/>
</dbReference>
<dbReference type="GO" id="GO:0071169">
    <property type="term" value="P:establishment of protein localization to chromatin"/>
    <property type="evidence" value="ECO:0007669"/>
    <property type="project" value="TreeGrafter"/>
</dbReference>
<dbReference type="InterPro" id="IPR026003">
    <property type="entry name" value="Cohesin_HEAT"/>
</dbReference>
<dbReference type="InterPro" id="IPR016024">
    <property type="entry name" value="ARM-type_fold"/>
</dbReference>
<accession>A0A067Q5K0</accession>
<dbReference type="FunCoup" id="A0A067Q5K0">
    <property type="interactions" value="173"/>
</dbReference>
<evidence type="ECO:0000256" key="6">
    <source>
        <dbReference type="RuleBase" id="RU364107"/>
    </source>
</evidence>
<dbReference type="InterPro" id="IPR033031">
    <property type="entry name" value="Scc2/Nipped-B"/>
</dbReference>
<dbReference type="GO" id="GO:0140588">
    <property type="term" value="P:chromatin looping"/>
    <property type="evidence" value="ECO:0007669"/>
    <property type="project" value="InterPro"/>
</dbReference>
<reference evidence="10" key="1">
    <citation type="journal article" date="2014" name="Proc. Natl. Acad. Sci. U.S.A.">
        <title>Extensive sampling of basidiomycete genomes demonstrates inadequacy of the white-rot/brown-rot paradigm for wood decay fungi.</title>
        <authorList>
            <person name="Riley R."/>
            <person name="Salamov A.A."/>
            <person name="Brown D.W."/>
            <person name="Nagy L.G."/>
            <person name="Floudas D."/>
            <person name="Held B.W."/>
            <person name="Levasseur A."/>
            <person name="Lombard V."/>
            <person name="Morin E."/>
            <person name="Otillar R."/>
            <person name="Lindquist E.A."/>
            <person name="Sun H."/>
            <person name="LaButti K.M."/>
            <person name="Schmutz J."/>
            <person name="Jabbour D."/>
            <person name="Luo H."/>
            <person name="Baker S.E."/>
            <person name="Pisabarro A.G."/>
            <person name="Walton J.D."/>
            <person name="Blanchette R.A."/>
            <person name="Henrissat B."/>
            <person name="Martin F."/>
            <person name="Cullen D."/>
            <person name="Hibbett D.S."/>
            <person name="Grigoriev I.V."/>
        </authorList>
    </citation>
    <scope>NUCLEOTIDE SEQUENCE [LARGE SCALE GENOMIC DNA]</scope>
    <source>
        <strain evidence="10">MUCL 33604</strain>
    </source>
</reference>
<dbReference type="InParanoid" id="A0A067Q5K0"/>
<dbReference type="InterPro" id="IPR024986">
    <property type="entry name" value="Nipped-B_C"/>
</dbReference>
<feature type="region of interest" description="Disordered" evidence="7">
    <location>
        <begin position="217"/>
        <end position="315"/>
    </location>
</feature>
<comment type="similarity">
    <text evidence="2 6">Belongs to the SCC2/Nipped-B family.</text>
</comment>
<dbReference type="Pfam" id="PF12830">
    <property type="entry name" value="Nipped-B_C"/>
    <property type="match status" value="1"/>
</dbReference>
<organism evidence="9 10">
    <name type="scientific">Jaapia argillacea MUCL 33604</name>
    <dbReference type="NCBI Taxonomy" id="933084"/>
    <lineage>
        <taxon>Eukaryota</taxon>
        <taxon>Fungi</taxon>
        <taxon>Dikarya</taxon>
        <taxon>Basidiomycota</taxon>
        <taxon>Agaricomycotina</taxon>
        <taxon>Agaricomycetes</taxon>
        <taxon>Agaricomycetidae</taxon>
        <taxon>Jaapiales</taxon>
        <taxon>Jaapiaceae</taxon>
        <taxon>Jaapia</taxon>
    </lineage>
</organism>
<sequence length="1981" mass="217311">MNTGNWYPHWNGDRQPRLSPDIPVSRVAADSVQDAHKLLAIYPFVSATPSTHVARHLSSLTITANPPSYIDPHQYTTHGSSCPPGTCPPYPEYANELNHLALPQPPVNDGGYWRDTRNDALRFLGEQSTSAHTQYPSTNWIHSPAQGSGYQTNAFAQSIFQHTAPSASYPTPPPPGISSSSSSLAFALGEPKPPPSRPVYRAEDSDQFFNGFLAQTSQRMQSAQAQPNPYVSTPNRYNNPQPSQAQESPDPLALGPSQFLSPSSITVTPRKRKSAEPLLSPSIKRMQAPDTPSISSPPPLTPSTVATPTKASTTTATKRKLIPYVEIVTPKSFSKSSYKLFPTQLSTPTARHPVKMKLDDDDDLGGFTSEGESPRRASTTSICGSVRSSSRKTGDRDERVPLEKLTALLEDIFEAEDSLPPDASIHDLSPEFFSPLSADCNRPSLHPNMIRKLTKYIGKVARPAKRLRISVRDGLGATPRGKGGVASIDTTALSRILKILERSVKAGEDLEPFGDTSRAPDTNATPRKSQGAKKASKTSKKGDTPNQRFLKTHSPEVEANIHGEQVDAMLVDEDPKQLDFADVQVLTGVLETARDSVLSADCCLALLGSDRLTKQLYSEELITVCLNTIKSQLAKIAYPFVEASSDGGANPLLRHLLDIHSPLSREQRSLLGDTFQALSAALPRINNLVCADVVSMSESIIIQAVYIAIGPFFVTEPVNTEGKGKKENVILSTLGNSSMRGLRLDALSLIRSIFANYEDQRSWIVEEILSSLIKLSDTKQKAGQFRLRDGRSIRTVSALLLQLVQTSAHDIRLQARKVAKARQESVALRRQESLGEVGSEPLLDDQDQEEIRLYSSGLDSASKVAKTIVLFLTQRSGKTKATKNTNEAEYRTIFDNLISDLLTVLFWPEWPAASLLLGVICKFMVTSLDDIKTSQADNNAAKNMALDHLGIVAARLKTATLKFKAKPDDISEPLKTVLRPLDEILPTADAKELNKILAAYRDVVSHLCKRSSEDQAYDSARELTAAAWGQELAQGLKQANTWISDSDQGGVDLNVDRQQMVSFAMMIKAALRDIWKDPATDVFDIGSEEEASRVDRLSEEIGTIQSLRNSFHPILNKILLSLEAPPVFMRTKALRALGQIITSDPTILSSDNVRKAIESHLRDNSPAVRDAAVELIGKYMIDSSAVADNYYGKIADRIADLGLGVRKRVIKLLKSFYSATDDLSRRVDICTKIVCRMADDDDSVKDLALKTMEELWFQSNSASLPSKSRGFQLSNPHDKTVLLSKVAVIMGVSAHFRDRSSLEDMLHKIMADKDGNDAQPLHELYAEICEALIDGLVDASDLPGFTIVNCVRTIYLFTSAHPAILTGTNALTLLPYLKNATTAEEQITSDYLLKIFRASVPHMPKSAAKFGQELQLALQPMVLKPSSSGGVQTLQETVACLCVVVQNLTRDFQRLINLLKSCNTRIQKSLRDPVTQGITAADARALGILVFIVSLVCEHCDFDQLRIENEEYANHLNAITSGPIIEHVYDSLLKLYGRAADANLRGRILPCLGFLFRAQPTLMTLDRSASVMDAIFASHDEELRGRLLKIIQDFLTSEALKHNSKEKVHAKSNGKKVEVDMDELVGNTDGFADSGVSSAVVQRYMDPILEAALSLTPQTQASAVDILSFTVKQGLAHPLQSFPVIVALETSPNAHLGARANALHQLLHTKHSSLLNSRYGISAKTSFDYQRKLCSGIVKGYRMQKEPSPGPAALLQRWYSLVREKRAPRLDFLKALLRIFDVPATFSSTTDDVDFTRYMAENFSAFDYKTQEEVLTVLKQLTNVLSTSGAQLVELLEPGYLFTQLHGPSHSGPSVPLELSPYIVEPTGQASHDISAAQTVESRSPALRSSVIIGVIMLLKAYLKTLYAISEEKLSKWAPGKKTALGDKPATKRHQKPIAWDRLTYAVSPLVTSEDLDAQKHALLAIWSEDGTTPDPEEEGS</sequence>
<feature type="region of interest" description="Disordered" evidence="7">
    <location>
        <begin position="510"/>
        <end position="557"/>
    </location>
</feature>
<feature type="compositionally biased region" description="Basic residues" evidence="7">
    <location>
        <begin position="530"/>
        <end position="539"/>
    </location>
</feature>
<dbReference type="GO" id="GO:0061775">
    <property type="term" value="F:cohesin loader activity"/>
    <property type="evidence" value="ECO:0007669"/>
    <property type="project" value="InterPro"/>
</dbReference>
<dbReference type="GO" id="GO:0034087">
    <property type="term" value="P:establishment of mitotic sister chromatid cohesion"/>
    <property type="evidence" value="ECO:0007669"/>
    <property type="project" value="TreeGrafter"/>
</dbReference>
<dbReference type="GO" id="GO:0003682">
    <property type="term" value="F:chromatin binding"/>
    <property type="evidence" value="ECO:0007669"/>
    <property type="project" value="TreeGrafter"/>
</dbReference>
<dbReference type="Pfam" id="PF12765">
    <property type="entry name" value="Cohesin_HEAT"/>
    <property type="match status" value="1"/>
</dbReference>
<dbReference type="EMBL" id="KL197711">
    <property type="protein sequence ID" value="KDQ62264.1"/>
    <property type="molecule type" value="Genomic_DNA"/>
</dbReference>
<evidence type="ECO:0000256" key="3">
    <source>
        <dbReference type="ARBA" id="ARBA00022737"/>
    </source>
</evidence>
<evidence type="ECO:0000313" key="10">
    <source>
        <dbReference type="Proteomes" id="UP000027265"/>
    </source>
</evidence>
<name>A0A067Q5K0_9AGAM</name>
<feature type="compositionally biased region" description="Polar residues" evidence="7">
    <location>
        <begin position="376"/>
        <end position="388"/>
    </location>
</feature>
<feature type="domain" description="Sister chromatid cohesion C-terminal" evidence="8">
    <location>
        <begin position="1637"/>
        <end position="1824"/>
    </location>
</feature>
<dbReference type="CDD" id="cd23958">
    <property type="entry name" value="SCC2"/>
    <property type="match status" value="1"/>
</dbReference>
<dbReference type="GO" id="GO:1990414">
    <property type="term" value="P:replication-born double-strand break repair via sister chromatid exchange"/>
    <property type="evidence" value="ECO:0007669"/>
    <property type="project" value="TreeGrafter"/>
</dbReference>
<evidence type="ECO:0000256" key="1">
    <source>
        <dbReference type="ARBA" id="ARBA00004123"/>
    </source>
</evidence>
<dbReference type="OrthoDB" id="418242at2759"/>
<keyword evidence="5 6" id="KW-0131">Cell cycle</keyword>
<feature type="compositionally biased region" description="Low complexity" evidence="7">
    <location>
        <begin position="302"/>
        <end position="315"/>
    </location>
</feature>
<protein>
    <recommendedName>
        <fullName evidence="6">Sister chromatid cohesion protein</fullName>
    </recommendedName>
</protein>
<dbReference type="InterPro" id="IPR011989">
    <property type="entry name" value="ARM-like"/>
</dbReference>
<proteinExistence type="inferred from homology"/>
<dbReference type="HOGENOM" id="CLU_000655_0_0_1"/>
<dbReference type="PANTHER" id="PTHR21704">
    <property type="entry name" value="NIPPED-B-LIKE PROTEIN DELANGIN SCC2-RELATED"/>
    <property type="match status" value="1"/>
</dbReference>
<comment type="subcellular location">
    <subcellularLocation>
        <location evidence="1 6">Nucleus</location>
    </subcellularLocation>
</comment>
<evidence type="ECO:0000256" key="5">
    <source>
        <dbReference type="ARBA" id="ARBA00023306"/>
    </source>
</evidence>
<dbReference type="STRING" id="933084.A0A067Q5K0"/>
<dbReference type="PANTHER" id="PTHR21704:SF18">
    <property type="entry name" value="NIPPED-B-LIKE PROTEIN"/>
    <property type="match status" value="1"/>
</dbReference>
<feature type="compositionally biased region" description="Polar residues" evidence="7">
    <location>
        <begin position="217"/>
        <end position="247"/>
    </location>
</feature>
<feature type="region of interest" description="Disordered" evidence="7">
    <location>
        <begin position="354"/>
        <end position="398"/>
    </location>
</feature>
<feature type="region of interest" description="Disordered" evidence="7">
    <location>
        <begin position="164"/>
        <end position="202"/>
    </location>
</feature>
<evidence type="ECO:0000256" key="2">
    <source>
        <dbReference type="ARBA" id="ARBA00009252"/>
    </source>
</evidence>
<evidence type="ECO:0000313" key="9">
    <source>
        <dbReference type="EMBL" id="KDQ62264.1"/>
    </source>
</evidence>
<feature type="compositionally biased region" description="Polar residues" evidence="7">
    <location>
        <begin position="258"/>
        <end position="267"/>
    </location>
</feature>
<keyword evidence="4 6" id="KW-0539">Nucleus</keyword>
<evidence type="ECO:0000256" key="4">
    <source>
        <dbReference type="ARBA" id="ARBA00023242"/>
    </source>
</evidence>
<evidence type="ECO:0000256" key="7">
    <source>
        <dbReference type="SAM" id="MobiDB-lite"/>
    </source>
</evidence>
<keyword evidence="10" id="KW-1185">Reference proteome</keyword>